<reference evidence="2 3" key="1">
    <citation type="submission" date="2020-03" db="EMBL/GenBank/DDBJ databases">
        <title>Whole genome shotgun sequence of Phytohabitans flavus NBRC 107702.</title>
        <authorList>
            <person name="Komaki H."/>
            <person name="Tamura T."/>
        </authorList>
    </citation>
    <scope>NUCLEOTIDE SEQUENCE [LARGE SCALE GENOMIC DNA]</scope>
    <source>
        <strain evidence="2 3">NBRC 107702</strain>
    </source>
</reference>
<accession>A0A6F8XWZ8</accession>
<proteinExistence type="predicted"/>
<dbReference type="PANTHER" id="PTHR35010:SF2">
    <property type="entry name" value="BLL4672 PROTEIN"/>
    <property type="match status" value="1"/>
</dbReference>
<dbReference type="SMART" id="SM00530">
    <property type="entry name" value="HTH_XRE"/>
    <property type="match status" value="1"/>
</dbReference>
<dbReference type="InterPro" id="IPR041413">
    <property type="entry name" value="MLTR_LBD"/>
</dbReference>
<reference evidence="2 3" key="2">
    <citation type="submission" date="2020-03" db="EMBL/GenBank/DDBJ databases">
        <authorList>
            <person name="Ichikawa N."/>
            <person name="Kimura A."/>
            <person name="Kitahashi Y."/>
            <person name="Uohara A."/>
        </authorList>
    </citation>
    <scope>NUCLEOTIDE SEQUENCE [LARGE SCALE GENOMIC DNA]</scope>
    <source>
        <strain evidence="2 3">NBRC 107702</strain>
    </source>
</reference>
<protein>
    <submittedName>
        <fullName evidence="2">Transcriptional regulator</fullName>
    </submittedName>
</protein>
<name>A0A6F8XWZ8_9ACTN</name>
<dbReference type="PROSITE" id="PS50943">
    <property type="entry name" value="HTH_CROC1"/>
    <property type="match status" value="1"/>
</dbReference>
<dbReference type="KEGG" id="pfla:Pflav_047430"/>
<evidence type="ECO:0000313" key="2">
    <source>
        <dbReference type="EMBL" id="BCB78333.1"/>
    </source>
</evidence>
<dbReference type="Proteomes" id="UP000502508">
    <property type="component" value="Chromosome"/>
</dbReference>
<dbReference type="EMBL" id="AP022870">
    <property type="protein sequence ID" value="BCB78333.1"/>
    <property type="molecule type" value="Genomic_DNA"/>
</dbReference>
<dbReference type="Gene3D" id="3.30.450.180">
    <property type="match status" value="1"/>
</dbReference>
<dbReference type="AlphaFoldDB" id="A0A6F8XWZ8"/>
<dbReference type="PANTHER" id="PTHR35010">
    <property type="entry name" value="BLL4672 PROTEIN-RELATED"/>
    <property type="match status" value="1"/>
</dbReference>
<dbReference type="CDD" id="cd00093">
    <property type="entry name" value="HTH_XRE"/>
    <property type="match status" value="1"/>
</dbReference>
<gene>
    <name evidence="2" type="ORF">Pflav_047430</name>
</gene>
<dbReference type="Pfam" id="PF13560">
    <property type="entry name" value="HTH_31"/>
    <property type="match status" value="1"/>
</dbReference>
<dbReference type="GO" id="GO:0003677">
    <property type="term" value="F:DNA binding"/>
    <property type="evidence" value="ECO:0007669"/>
    <property type="project" value="InterPro"/>
</dbReference>
<dbReference type="InterPro" id="IPR010982">
    <property type="entry name" value="Lambda_DNA-bd_dom_sf"/>
</dbReference>
<feature type="domain" description="HTH cro/C1-type" evidence="1">
    <location>
        <begin position="35"/>
        <end position="82"/>
    </location>
</feature>
<dbReference type="InterPro" id="IPR001387">
    <property type="entry name" value="Cro/C1-type_HTH"/>
</dbReference>
<evidence type="ECO:0000313" key="3">
    <source>
        <dbReference type="Proteomes" id="UP000502508"/>
    </source>
</evidence>
<dbReference type="Pfam" id="PF17765">
    <property type="entry name" value="MLTR_LBD"/>
    <property type="match status" value="1"/>
</dbReference>
<evidence type="ECO:0000259" key="1">
    <source>
        <dbReference type="PROSITE" id="PS50943"/>
    </source>
</evidence>
<sequence length="276" mass="30895">MIDRAGLAAFLRHRRESLQPEDLNLPRGQRRRTTGLRREEIAALCHISTDYYGRLEQARGPHPSEHVIASIAQGLHLSLDEREHLFHLAGHNPPSRDATNEHISTGLLRVFDQLAGKPAEIVTELGETLLQNDLSLALAGNKRRYAGFARSVGYRWFIEPATRALYEPEDHEGICRVFVWEARKIATLRGPGSKAARLVDLLLSSSHEFATLWHEHEVGVALEHPKRFVHPELGTIALNCQSLIDPLQPHVLIVYTATRGTESHDKVQHLASTAAT</sequence>
<organism evidence="2 3">
    <name type="scientific">Phytohabitans flavus</name>
    <dbReference type="NCBI Taxonomy" id="1076124"/>
    <lineage>
        <taxon>Bacteria</taxon>
        <taxon>Bacillati</taxon>
        <taxon>Actinomycetota</taxon>
        <taxon>Actinomycetes</taxon>
        <taxon>Micromonosporales</taxon>
        <taxon>Micromonosporaceae</taxon>
    </lineage>
</organism>
<dbReference type="SUPFAM" id="SSF47413">
    <property type="entry name" value="lambda repressor-like DNA-binding domains"/>
    <property type="match status" value="1"/>
</dbReference>
<keyword evidence="3" id="KW-1185">Reference proteome</keyword>
<dbReference type="RefSeq" id="WP_173037924.1">
    <property type="nucleotide sequence ID" value="NZ_AP022870.1"/>
</dbReference>
<dbReference type="Gene3D" id="1.10.260.40">
    <property type="entry name" value="lambda repressor-like DNA-binding domains"/>
    <property type="match status" value="1"/>
</dbReference>